<dbReference type="RefSeq" id="XP_040713761.1">
    <property type="nucleotide sequence ID" value="XM_040857655.1"/>
</dbReference>
<dbReference type="SUPFAM" id="SSF53474">
    <property type="entry name" value="alpha/beta-Hydrolases"/>
    <property type="match status" value="1"/>
</dbReference>
<evidence type="ECO:0000313" key="4">
    <source>
        <dbReference type="Proteomes" id="UP000193689"/>
    </source>
</evidence>
<dbReference type="STRING" id="1141098.A0A1Y2DRB8"/>
<protein>
    <submittedName>
        <fullName evidence="3">Alpha/Beta hydrolase protein</fullName>
    </submittedName>
</protein>
<dbReference type="GO" id="GO:0004301">
    <property type="term" value="F:epoxide hydrolase activity"/>
    <property type="evidence" value="ECO:0007669"/>
    <property type="project" value="TreeGrafter"/>
</dbReference>
<evidence type="ECO:0000313" key="3">
    <source>
        <dbReference type="EMBL" id="ORY61684.1"/>
    </source>
</evidence>
<dbReference type="InterPro" id="IPR051340">
    <property type="entry name" value="Haloalkane_dehalogenase"/>
</dbReference>
<dbReference type="InParanoid" id="A0A1Y2DRB8"/>
<keyword evidence="4" id="KW-1185">Reference proteome</keyword>
<dbReference type="InterPro" id="IPR029058">
    <property type="entry name" value="AB_hydrolase_fold"/>
</dbReference>
<dbReference type="EMBL" id="MCFJ01000010">
    <property type="protein sequence ID" value="ORY61684.1"/>
    <property type="molecule type" value="Genomic_DNA"/>
</dbReference>
<feature type="domain" description="AB hydrolase-1" evidence="2">
    <location>
        <begin position="28"/>
        <end position="272"/>
    </location>
</feature>
<dbReference type="InterPro" id="IPR000073">
    <property type="entry name" value="AB_hydrolase_1"/>
</dbReference>
<gene>
    <name evidence="3" type="ORF">BCR38DRAFT_396748</name>
</gene>
<dbReference type="FunFam" id="3.40.50.1820:FF:000173">
    <property type="entry name" value="Alpha/beta hydrolase"/>
    <property type="match status" value="1"/>
</dbReference>
<name>A0A1Y2DRB8_9PEZI</name>
<dbReference type="PANTHER" id="PTHR42977:SF3">
    <property type="entry name" value="AB HYDROLASE-1 DOMAIN-CONTAINING PROTEIN"/>
    <property type="match status" value="1"/>
</dbReference>
<dbReference type="Proteomes" id="UP000193689">
    <property type="component" value="Unassembled WGS sequence"/>
</dbReference>
<dbReference type="PRINTS" id="PR00412">
    <property type="entry name" value="EPOXHYDRLASE"/>
</dbReference>
<dbReference type="OrthoDB" id="6431331at2759"/>
<evidence type="ECO:0000259" key="2">
    <source>
        <dbReference type="Pfam" id="PF00561"/>
    </source>
</evidence>
<dbReference type="Gene3D" id="3.40.50.1820">
    <property type="entry name" value="alpha/beta hydrolase"/>
    <property type="match status" value="1"/>
</dbReference>
<reference evidence="3 4" key="1">
    <citation type="submission" date="2016-07" db="EMBL/GenBank/DDBJ databases">
        <title>Pervasive Adenine N6-methylation of Active Genes in Fungi.</title>
        <authorList>
            <consortium name="DOE Joint Genome Institute"/>
            <person name="Mondo S.J."/>
            <person name="Dannebaum R.O."/>
            <person name="Kuo R.C."/>
            <person name="Labutti K."/>
            <person name="Haridas S."/>
            <person name="Kuo A."/>
            <person name="Salamov A."/>
            <person name="Ahrendt S.R."/>
            <person name="Lipzen A."/>
            <person name="Sullivan W."/>
            <person name="Andreopoulos W.B."/>
            <person name="Clum A."/>
            <person name="Lindquist E."/>
            <person name="Daum C."/>
            <person name="Ramamoorthy G.K."/>
            <person name="Gryganskyi A."/>
            <person name="Culley D."/>
            <person name="Magnuson J.K."/>
            <person name="James T.Y."/>
            <person name="O'Malley M.A."/>
            <person name="Stajich J.E."/>
            <person name="Spatafora J.W."/>
            <person name="Visel A."/>
            <person name="Grigoriev I.V."/>
        </authorList>
    </citation>
    <scope>NUCLEOTIDE SEQUENCE [LARGE SCALE GENOMIC DNA]</scope>
    <source>
        <strain evidence="3 4">CBS 129021</strain>
    </source>
</reference>
<sequence length="290" mass="32631">MPLPFSISTVKTDGVNIFYRHAGSPTSPILLLLHGFPSSSHMFRNLLPLLSQSHYVIAPDLPGFGFTEVPSPRNYQYTFANLARTIEAFVDALNLKHFAIYIFDYGAPVGLRLALNRPSAVTAIITQNGNAYVEGFGEEAWAGIMKYWKSGSQEDRNAIRVMVTPDLTKAQYLRGSLRLGEIQPEAYTLDQALMERPGNAEIQLDLFYDYRTNVDLYPKFQEYFRNSGVPVLAVWGKNDWIFVPPGAEAFARDVDTLELHFLDAGHFALETNEEEMAGYIKGFLEKIYAV</sequence>
<keyword evidence="1 3" id="KW-0378">Hydrolase</keyword>
<dbReference type="AlphaFoldDB" id="A0A1Y2DRB8"/>
<dbReference type="Pfam" id="PF00561">
    <property type="entry name" value="Abhydrolase_1"/>
    <property type="match status" value="1"/>
</dbReference>
<dbReference type="FunCoup" id="A0A1Y2DRB8">
    <property type="interactions" value="795"/>
</dbReference>
<organism evidence="3 4">
    <name type="scientific">Pseudomassariella vexata</name>
    <dbReference type="NCBI Taxonomy" id="1141098"/>
    <lineage>
        <taxon>Eukaryota</taxon>
        <taxon>Fungi</taxon>
        <taxon>Dikarya</taxon>
        <taxon>Ascomycota</taxon>
        <taxon>Pezizomycotina</taxon>
        <taxon>Sordariomycetes</taxon>
        <taxon>Xylariomycetidae</taxon>
        <taxon>Amphisphaeriales</taxon>
        <taxon>Pseudomassariaceae</taxon>
        <taxon>Pseudomassariella</taxon>
    </lineage>
</organism>
<dbReference type="GeneID" id="63773867"/>
<dbReference type="InterPro" id="IPR000639">
    <property type="entry name" value="Epox_hydrolase-like"/>
</dbReference>
<dbReference type="PANTHER" id="PTHR42977">
    <property type="entry name" value="HYDROLASE-RELATED"/>
    <property type="match status" value="1"/>
</dbReference>
<proteinExistence type="predicted"/>
<accession>A0A1Y2DRB8</accession>
<evidence type="ECO:0000256" key="1">
    <source>
        <dbReference type="ARBA" id="ARBA00022801"/>
    </source>
</evidence>
<comment type="caution">
    <text evidence="3">The sequence shown here is derived from an EMBL/GenBank/DDBJ whole genome shotgun (WGS) entry which is preliminary data.</text>
</comment>